<dbReference type="RefSeq" id="WP_018325024.1">
    <property type="nucleotide sequence ID" value="NZ_JACHBK010000005.1"/>
</dbReference>
<keyword evidence="2" id="KW-1185">Reference proteome</keyword>
<comment type="caution">
    <text evidence="1">The sequence shown here is derived from an EMBL/GenBank/DDBJ whole genome shotgun (WGS) entry which is preliminary data.</text>
</comment>
<accession>A0A7W8UAI8</accession>
<name>A0A7W8UAI8_9HYPH</name>
<gene>
    <name evidence="1" type="ORF">GGD55_002550</name>
</gene>
<protein>
    <submittedName>
        <fullName evidence="1">Uncharacterized protein</fullName>
    </submittedName>
</protein>
<organism evidence="1 2">
    <name type="scientific">Rhizobium giardinii</name>
    <dbReference type="NCBI Taxonomy" id="56731"/>
    <lineage>
        <taxon>Bacteria</taxon>
        <taxon>Pseudomonadati</taxon>
        <taxon>Pseudomonadota</taxon>
        <taxon>Alphaproteobacteria</taxon>
        <taxon>Hyphomicrobiales</taxon>
        <taxon>Rhizobiaceae</taxon>
        <taxon>Rhizobium/Agrobacterium group</taxon>
        <taxon>Rhizobium</taxon>
    </lineage>
</organism>
<reference evidence="1 2" key="1">
    <citation type="submission" date="2020-08" db="EMBL/GenBank/DDBJ databases">
        <title>Genomic Encyclopedia of Type Strains, Phase IV (KMG-V): Genome sequencing to study the core and pangenomes of soil and plant-associated prokaryotes.</title>
        <authorList>
            <person name="Whitman W."/>
        </authorList>
    </citation>
    <scope>NUCLEOTIDE SEQUENCE [LARGE SCALE GENOMIC DNA]</scope>
    <source>
        <strain evidence="1 2">SEMIA 4084</strain>
    </source>
</reference>
<proteinExistence type="predicted"/>
<sequence>MRHDRSIELAPSVKPQFDYETLSALPEWYVIVARCGACGHEDELDRRAIGRRFGKNVKLVSLPMRLRCRPPCGNRVGNRLFLRKLGR</sequence>
<evidence type="ECO:0000313" key="1">
    <source>
        <dbReference type="EMBL" id="MBB5535846.1"/>
    </source>
</evidence>
<dbReference type="AlphaFoldDB" id="A0A7W8UAI8"/>
<dbReference type="Proteomes" id="UP000585507">
    <property type="component" value="Unassembled WGS sequence"/>
</dbReference>
<dbReference type="EMBL" id="JACHBK010000005">
    <property type="protein sequence ID" value="MBB5535846.1"/>
    <property type="molecule type" value="Genomic_DNA"/>
</dbReference>
<evidence type="ECO:0000313" key="2">
    <source>
        <dbReference type="Proteomes" id="UP000585507"/>
    </source>
</evidence>